<name>A0A0E0LTY3_ORYPU</name>
<dbReference type="HOGENOM" id="CLU_1725270_0_0_1"/>
<accession>A0A0E0LTY3</accession>
<reference evidence="2" key="1">
    <citation type="submission" date="2015-04" db="UniProtKB">
        <authorList>
            <consortium name="EnsemblPlants"/>
        </authorList>
    </citation>
    <scope>IDENTIFICATION</scope>
</reference>
<dbReference type="Gramene" id="OPUNC08G10400.1">
    <property type="protein sequence ID" value="OPUNC08G10400.1"/>
    <property type="gene ID" value="OPUNC08G10400"/>
</dbReference>
<protein>
    <submittedName>
        <fullName evidence="2">Uncharacterized protein</fullName>
    </submittedName>
</protein>
<feature type="compositionally biased region" description="Low complexity" evidence="1">
    <location>
        <begin position="83"/>
        <end position="102"/>
    </location>
</feature>
<keyword evidence="3" id="KW-1185">Reference proteome</keyword>
<dbReference type="EnsemblPlants" id="OPUNC08G10400.1">
    <property type="protein sequence ID" value="OPUNC08G10400.1"/>
    <property type="gene ID" value="OPUNC08G10400"/>
</dbReference>
<dbReference type="Proteomes" id="UP000026962">
    <property type="component" value="Chromosome 8"/>
</dbReference>
<evidence type="ECO:0000256" key="1">
    <source>
        <dbReference type="SAM" id="MobiDB-lite"/>
    </source>
</evidence>
<evidence type="ECO:0000313" key="3">
    <source>
        <dbReference type="Proteomes" id="UP000026962"/>
    </source>
</evidence>
<organism evidence="2">
    <name type="scientific">Oryza punctata</name>
    <name type="common">Red rice</name>
    <dbReference type="NCBI Taxonomy" id="4537"/>
    <lineage>
        <taxon>Eukaryota</taxon>
        <taxon>Viridiplantae</taxon>
        <taxon>Streptophyta</taxon>
        <taxon>Embryophyta</taxon>
        <taxon>Tracheophyta</taxon>
        <taxon>Spermatophyta</taxon>
        <taxon>Magnoliopsida</taxon>
        <taxon>Liliopsida</taxon>
        <taxon>Poales</taxon>
        <taxon>Poaceae</taxon>
        <taxon>BOP clade</taxon>
        <taxon>Oryzoideae</taxon>
        <taxon>Oryzeae</taxon>
        <taxon>Oryzinae</taxon>
        <taxon>Oryza</taxon>
    </lineage>
</organism>
<feature type="region of interest" description="Disordered" evidence="1">
    <location>
        <begin position="72"/>
        <end position="104"/>
    </location>
</feature>
<proteinExistence type="predicted"/>
<sequence length="152" mass="16634">MGDWGTTLRRRRSPYVCAAMPETTLVTMAAVRRAAEADLVSRKLFGAGADDLHSAFSRFGFFLFLRRPHSEKGKGERTLSTLSSAGSRSASPARRPFSGSSPNDVAVEEDTVLCMPPRMLHGASMEMLLRVRIDEVGAVATNRSAIEFQTKK</sequence>
<reference evidence="2" key="2">
    <citation type="submission" date="2018-05" db="EMBL/GenBank/DDBJ databases">
        <title>OpunRS2 (Oryza punctata Reference Sequence Version 2).</title>
        <authorList>
            <person name="Zhang J."/>
            <person name="Kudrna D."/>
            <person name="Lee S."/>
            <person name="Talag J."/>
            <person name="Welchert J."/>
            <person name="Wing R.A."/>
        </authorList>
    </citation>
    <scope>NUCLEOTIDE SEQUENCE [LARGE SCALE GENOMIC DNA]</scope>
</reference>
<evidence type="ECO:0000313" key="2">
    <source>
        <dbReference type="EnsemblPlants" id="OPUNC08G10400.1"/>
    </source>
</evidence>
<dbReference type="AlphaFoldDB" id="A0A0E0LTY3"/>